<dbReference type="InterPro" id="IPR021313">
    <property type="entry name" value="DUF2909"/>
</dbReference>
<sequence>MWLKVTILLLLAALAISLFSGLFFLMKDTDNSGRLVNALSVRIILTVLVVALIVYGFWSGQLGWNTPWLHD</sequence>
<dbReference type="RefSeq" id="WP_093396571.1">
    <property type="nucleotide sequence ID" value="NZ_LT629736.1"/>
</dbReference>
<dbReference type="Proteomes" id="UP000243207">
    <property type="component" value="Chromosome I"/>
</dbReference>
<name>A0A1H1Y722_9GAMM</name>
<protein>
    <recommendedName>
        <fullName evidence="4">DUF2909 family protein</fullName>
    </recommendedName>
</protein>
<feature type="transmembrane region" description="Helical" evidence="1">
    <location>
        <begin position="6"/>
        <end position="26"/>
    </location>
</feature>
<gene>
    <name evidence="2" type="ORF">SAMN05216421_3067</name>
</gene>
<evidence type="ECO:0000313" key="3">
    <source>
        <dbReference type="Proteomes" id="UP000243207"/>
    </source>
</evidence>
<evidence type="ECO:0000256" key="1">
    <source>
        <dbReference type="SAM" id="Phobius"/>
    </source>
</evidence>
<dbReference type="Pfam" id="PF11137">
    <property type="entry name" value="DUF2909"/>
    <property type="match status" value="1"/>
</dbReference>
<dbReference type="AlphaFoldDB" id="A0A1H1Y722"/>
<proteinExistence type="predicted"/>
<evidence type="ECO:0000313" key="2">
    <source>
        <dbReference type="EMBL" id="SDT17243.1"/>
    </source>
</evidence>
<feature type="transmembrane region" description="Helical" evidence="1">
    <location>
        <begin position="38"/>
        <end position="58"/>
    </location>
</feature>
<dbReference type="NCBIfam" id="NF033233">
    <property type="entry name" value="twin_helix"/>
    <property type="match status" value="1"/>
</dbReference>
<keyword evidence="1" id="KW-0812">Transmembrane</keyword>
<reference evidence="3" key="1">
    <citation type="submission" date="2016-10" db="EMBL/GenBank/DDBJ databases">
        <authorList>
            <person name="Varghese N."/>
            <person name="Submissions S."/>
        </authorList>
    </citation>
    <scope>NUCLEOTIDE SEQUENCE [LARGE SCALE GENOMIC DNA]</scope>
    <source>
        <strain evidence="3">NRRL B-51270</strain>
    </source>
</reference>
<organism evidence="2 3">
    <name type="scientific">Halopseudomonas xinjiangensis</name>
    <dbReference type="NCBI Taxonomy" id="487184"/>
    <lineage>
        <taxon>Bacteria</taxon>
        <taxon>Pseudomonadati</taxon>
        <taxon>Pseudomonadota</taxon>
        <taxon>Gammaproteobacteria</taxon>
        <taxon>Pseudomonadales</taxon>
        <taxon>Pseudomonadaceae</taxon>
        <taxon>Halopseudomonas</taxon>
    </lineage>
</organism>
<dbReference type="STRING" id="487184.SAMN05216421_3067"/>
<dbReference type="EMBL" id="LT629736">
    <property type="protein sequence ID" value="SDT17243.1"/>
    <property type="molecule type" value="Genomic_DNA"/>
</dbReference>
<keyword evidence="3" id="KW-1185">Reference proteome</keyword>
<accession>A0A1H1Y722</accession>
<evidence type="ECO:0008006" key="4">
    <source>
        <dbReference type="Google" id="ProtNLM"/>
    </source>
</evidence>
<keyword evidence="1" id="KW-0472">Membrane</keyword>
<keyword evidence="1" id="KW-1133">Transmembrane helix</keyword>